<feature type="transmembrane region" description="Helical" evidence="6">
    <location>
        <begin position="60"/>
        <end position="84"/>
    </location>
</feature>
<evidence type="ECO:0000256" key="6">
    <source>
        <dbReference type="SAM" id="Phobius"/>
    </source>
</evidence>
<dbReference type="GO" id="GO:0022857">
    <property type="term" value="F:transmembrane transporter activity"/>
    <property type="evidence" value="ECO:0007669"/>
    <property type="project" value="InterPro"/>
</dbReference>
<keyword evidence="2 6" id="KW-0812">Transmembrane</keyword>
<feature type="transmembrane region" description="Helical" evidence="6">
    <location>
        <begin position="337"/>
        <end position="359"/>
    </location>
</feature>
<dbReference type="Pfam" id="PF07690">
    <property type="entry name" value="MFS_1"/>
    <property type="match status" value="1"/>
</dbReference>
<comment type="caution">
    <text evidence="7">The sequence shown here is derived from an EMBL/GenBank/DDBJ whole genome shotgun (WGS) entry which is preliminary data.</text>
</comment>
<evidence type="ECO:0000256" key="2">
    <source>
        <dbReference type="ARBA" id="ARBA00022692"/>
    </source>
</evidence>
<dbReference type="AlphaFoldDB" id="A0A3M7GST2"/>
<gene>
    <name evidence="7" type="ORF">D0862_05389</name>
</gene>
<feature type="transmembrane region" description="Helical" evidence="6">
    <location>
        <begin position="430"/>
        <end position="449"/>
    </location>
</feature>
<feature type="transmembrane region" description="Helical" evidence="6">
    <location>
        <begin position="104"/>
        <end position="123"/>
    </location>
</feature>
<dbReference type="Gene3D" id="1.20.1250.20">
    <property type="entry name" value="MFS general substrate transporter like domains"/>
    <property type="match status" value="1"/>
</dbReference>
<keyword evidence="3 6" id="KW-1133">Transmembrane helix</keyword>
<evidence type="ECO:0000256" key="1">
    <source>
        <dbReference type="ARBA" id="ARBA00004141"/>
    </source>
</evidence>
<dbReference type="InterPro" id="IPR011701">
    <property type="entry name" value="MFS"/>
</dbReference>
<reference evidence="7 8" key="1">
    <citation type="journal article" date="2018" name="BMC Genomics">
        <title>Genomic evidence for intraspecific hybridization in a clonal and extremely halotolerant yeast.</title>
        <authorList>
            <person name="Gostincar C."/>
            <person name="Stajich J.E."/>
            <person name="Zupancic J."/>
            <person name="Zalar P."/>
            <person name="Gunde-Cimerman N."/>
        </authorList>
    </citation>
    <scope>NUCLEOTIDE SEQUENCE [LARGE SCALE GENOMIC DNA]</scope>
    <source>
        <strain evidence="7 8">EXF-171</strain>
    </source>
</reference>
<dbReference type="Proteomes" id="UP000281468">
    <property type="component" value="Unassembled WGS sequence"/>
</dbReference>
<evidence type="ECO:0000256" key="4">
    <source>
        <dbReference type="ARBA" id="ARBA00023136"/>
    </source>
</evidence>
<keyword evidence="4 6" id="KW-0472">Membrane</keyword>
<proteinExistence type="predicted"/>
<accession>A0A3M7GST2</accession>
<dbReference type="InterPro" id="IPR036259">
    <property type="entry name" value="MFS_trans_sf"/>
</dbReference>
<evidence type="ECO:0000256" key="5">
    <source>
        <dbReference type="SAM" id="MobiDB-lite"/>
    </source>
</evidence>
<organism evidence="7 8">
    <name type="scientific">Hortaea werneckii</name>
    <name type="common">Black yeast</name>
    <name type="synonym">Cladosporium werneckii</name>
    <dbReference type="NCBI Taxonomy" id="91943"/>
    <lineage>
        <taxon>Eukaryota</taxon>
        <taxon>Fungi</taxon>
        <taxon>Dikarya</taxon>
        <taxon>Ascomycota</taxon>
        <taxon>Pezizomycotina</taxon>
        <taxon>Dothideomycetes</taxon>
        <taxon>Dothideomycetidae</taxon>
        <taxon>Mycosphaerellales</taxon>
        <taxon>Teratosphaeriaceae</taxon>
        <taxon>Hortaea</taxon>
    </lineage>
</organism>
<evidence type="ECO:0008006" key="9">
    <source>
        <dbReference type="Google" id="ProtNLM"/>
    </source>
</evidence>
<feature type="transmembrane region" description="Helical" evidence="6">
    <location>
        <begin position="455"/>
        <end position="481"/>
    </location>
</feature>
<feature type="transmembrane region" description="Helical" evidence="6">
    <location>
        <begin position="493"/>
        <end position="512"/>
    </location>
</feature>
<feature type="transmembrane region" description="Helical" evidence="6">
    <location>
        <begin position="233"/>
        <end position="253"/>
    </location>
</feature>
<dbReference type="PANTHER" id="PTHR23502">
    <property type="entry name" value="MAJOR FACILITATOR SUPERFAMILY"/>
    <property type="match status" value="1"/>
</dbReference>
<name>A0A3M7GST2_HORWE</name>
<feature type="region of interest" description="Disordered" evidence="5">
    <location>
        <begin position="261"/>
        <end position="306"/>
    </location>
</feature>
<feature type="transmembrane region" description="Helical" evidence="6">
    <location>
        <begin position="379"/>
        <end position="409"/>
    </location>
</feature>
<dbReference type="SUPFAM" id="SSF103473">
    <property type="entry name" value="MFS general substrate transporter"/>
    <property type="match status" value="1"/>
</dbReference>
<evidence type="ECO:0000256" key="3">
    <source>
        <dbReference type="ARBA" id="ARBA00022989"/>
    </source>
</evidence>
<evidence type="ECO:0000313" key="8">
    <source>
        <dbReference type="Proteomes" id="UP000281468"/>
    </source>
</evidence>
<dbReference type="PANTHER" id="PTHR23502:SF30">
    <property type="entry name" value="TRANSPORTER, PUTATIVE (AFU_ORTHOLOGUE AFUA_8G04702)-RELATED"/>
    <property type="match status" value="1"/>
</dbReference>
<dbReference type="VEuPathDB" id="FungiDB:BTJ68_03931"/>
<feature type="compositionally biased region" description="Basic and acidic residues" evidence="5">
    <location>
        <begin position="285"/>
        <end position="297"/>
    </location>
</feature>
<protein>
    <recommendedName>
        <fullName evidence="9">Major facilitator superfamily (MFS) profile domain-containing protein</fullName>
    </recommendedName>
</protein>
<evidence type="ECO:0000313" key="7">
    <source>
        <dbReference type="EMBL" id="RMZ04200.1"/>
    </source>
</evidence>
<dbReference type="EMBL" id="QWIQ01000141">
    <property type="protein sequence ID" value="RMZ04200.1"/>
    <property type="molecule type" value="Genomic_DNA"/>
</dbReference>
<comment type="subcellular location">
    <subcellularLocation>
        <location evidence="1">Membrane</location>
        <topology evidence="1">Multi-pass membrane protein</topology>
    </subcellularLocation>
</comment>
<feature type="transmembrane region" description="Helical" evidence="6">
    <location>
        <begin position="524"/>
        <end position="543"/>
    </location>
</feature>
<feature type="transmembrane region" description="Helical" evidence="6">
    <location>
        <begin position="204"/>
        <end position="227"/>
    </location>
</feature>
<feature type="compositionally biased region" description="Low complexity" evidence="5">
    <location>
        <begin position="267"/>
        <end position="281"/>
    </location>
</feature>
<sequence>MSPLPADDERFPPGTVRLIDLDGNVEGRHADGSSEKDVVLHPMPSEDPEDPLNWSFKRKLLATSCVIMYTLMVAIPSSIVYSVVTPIQEATSLVLDDLNLGTGVMFLCYGWACILWQPLALQYGKRPTYLVSMAANIVSVMLTDCLRPLLNIEQAILASAPWCTVRSTYLANRCLQGFFGSPVESLCEISITDIWFAHERPKYLGWYGFTLSLTGKLAPMLSGFINYGQDWRWSLWWCAIWIGISFVYCFFLMEETNFDRPPRHSQESSPSTSSHSLQPDSDVVDAEKHTEKQHPKTETTPTQVLDVEPGQTIYPRKSYWQKLSLLDKKRPNRMLDIFLAPFRGFTYPAVVYAGFMYGANNLVWTGIQNATTGTVYKSFYGWSTLDIAAAYSAGIIGAIIGGYACGKLGRVLTMKLARRNGGISESEHTLYMFIIPTILAPFSLFLYGLGVTYNIHWFGLVFSQGCLAVVSALSVAGALGYAISSYPELSGDMVTTCILIRNTLSFAINYGITPWVNNMGYRDTFIMAGCIAFAWNASFAVFIQYGRKLRESSAERYYGHVEAARAKGLNH</sequence>
<dbReference type="GO" id="GO:0005886">
    <property type="term" value="C:plasma membrane"/>
    <property type="evidence" value="ECO:0007669"/>
    <property type="project" value="TreeGrafter"/>
</dbReference>